<feature type="transmembrane region" description="Helical" evidence="1">
    <location>
        <begin position="6"/>
        <end position="28"/>
    </location>
</feature>
<reference evidence="2 3" key="1">
    <citation type="submission" date="2019-04" db="EMBL/GenBank/DDBJ databases">
        <authorList>
            <person name="Feng G."/>
            <person name="Zhang J."/>
            <person name="Zhu H."/>
        </authorList>
    </citation>
    <scope>NUCLEOTIDE SEQUENCE [LARGE SCALE GENOMIC DNA]</scope>
    <source>
        <strain evidence="2 3">9PBR-1</strain>
    </source>
</reference>
<evidence type="ECO:0000256" key="1">
    <source>
        <dbReference type="SAM" id="Phobius"/>
    </source>
</evidence>
<dbReference type="Proteomes" id="UP000298471">
    <property type="component" value="Unassembled WGS sequence"/>
</dbReference>
<keyword evidence="1" id="KW-0812">Transmembrane</keyword>
<proteinExistence type="predicted"/>
<keyword evidence="1" id="KW-1133">Transmembrane helix</keyword>
<dbReference type="RefSeq" id="WP_135398512.1">
    <property type="nucleotide sequence ID" value="NZ_SRMB01000006.1"/>
</dbReference>
<organism evidence="2 3">
    <name type="scientific">Hymenobacter metallicola</name>
    <dbReference type="NCBI Taxonomy" id="2563114"/>
    <lineage>
        <taxon>Bacteria</taxon>
        <taxon>Pseudomonadati</taxon>
        <taxon>Bacteroidota</taxon>
        <taxon>Cytophagia</taxon>
        <taxon>Cytophagales</taxon>
        <taxon>Hymenobacteraceae</taxon>
        <taxon>Hymenobacter</taxon>
    </lineage>
</organism>
<protein>
    <submittedName>
        <fullName evidence="2">Uncharacterized protein</fullName>
    </submittedName>
</protein>
<evidence type="ECO:0000313" key="2">
    <source>
        <dbReference type="EMBL" id="TGE22660.1"/>
    </source>
</evidence>
<dbReference type="AlphaFoldDB" id="A0A4Z0PY01"/>
<keyword evidence="1" id="KW-0472">Membrane</keyword>
<gene>
    <name evidence="2" type="ORF">E5K02_23290</name>
</gene>
<name>A0A4Z0PY01_9BACT</name>
<sequence length="61" mass="6397">MDPNTTKIVLAVVAAVVAAGIVITIKVIRRTTNTSKVTANRVSQKNINTFGDVVGGNKTTK</sequence>
<comment type="caution">
    <text evidence="2">The sequence shown here is derived from an EMBL/GenBank/DDBJ whole genome shotgun (WGS) entry which is preliminary data.</text>
</comment>
<dbReference type="EMBL" id="SRMB01000006">
    <property type="protein sequence ID" value="TGE22660.1"/>
    <property type="molecule type" value="Genomic_DNA"/>
</dbReference>
<keyword evidence="3" id="KW-1185">Reference proteome</keyword>
<accession>A0A4Z0PY01</accession>
<evidence type="ECO:0000313" key="3">
    <source>
        <dbReference type="Proteomes" id="UP000298471"/>
    </source>
</evidence>